<keyword evidence="4" id="KW-1185">Reference proteome</keyword>
<evidence type="ECO:0000256" key="2">
    <source>
        <dbReference type="PIRNR" id="PIRNR006221"/>
    </source>
</evidence>
<evidence type="ECO:0000313" key="3">
    <source>
        <dbReference type="EMBL" id="KGD63213.1"/>
    </source>
</evidence>
<dbReference type="InterPro" id="IPR011009">
    <property type="entry name" value="Kinase-like_dom_sf"/>
</dbReference>
<dbReference type="RefSeq" id="WP_231552738.1">
    <property type="nucleotide sequence ID" value="NZ_ARXV01000020.1"/>
</dbReference>
<dbReference type="PIRSF" id="PIRSF006221">
    <property type="entry name" value="Ketosamine-3-kinase"/>
    <property type="match status" value="1"/>
</dbReference>
<dbReference type="eggNOG" id="COG3001">
    <property type="taxonomic scope" value="Bacteria"/>
</dbReference>
<keyword evidence="2" id="KW-0808">Transferase</keyword>
<dbReference type="InterPro" id="IPR016477">
    <property type="entry name" value="Fructo-/Ketosamine-3-kinase"/>
</dbReference>
<keyword evidence="2 3" id="KW-0418">Kinase</keyword>
<dbReference type="EMBL" id="ARXV01000020">
    <property type="protein sequence ID" value="KGD63213.1"/>
    <property type="molecule type" value="Genomic_DNA"/>
</dbReference>
<reference evidence="3 4" key="1">
    <citation type="submission" date="2012-09" db="EMBL/GenBank/DDBJ databases">
        <title>Genome Sequence of alkane-degrading Bacterium Alcanivorax sp. 19-m-6.</title>
        <authorList>
            <person name="Lai Q."/>
            <person name="Shao Z."/>
        </authorList>
    </citation>
    <scope>NUCLEOTIDE SEQUENCE [LARGE SCALE GENOMIC DNA]</scope>
    <source>
        <strain evidence="3 4">19-m-6</strain>
    </source>
</reference>
<dbReference type="Gene3D" id="3.90.1200.10">
    <property type="match status" value="1"/>
</dbReference>
<evidence type="ECO:0000313" key="4">
    <source>
        <dbReference type="Proteomes" id="UP000029444"/>
    </source>
</evidence>
<evidence type="ECO:0000256" key="1">
    <source>
        <dbReference type="ARBA" id="ARBA00009460"/>
    </source>
</evidence>
<dbReference type="Proteomes" id="UP000029444">
    <property type="component" value="Unassembled WGS sequence"/>
</dbReference>
<name>A0A095TL87_9GAMM</name>
<dbReference type="STRING" id="1177154.Y5S_03488"/>
<sequence>MKYELLLRTALDKMGHSGAFEPTFKGGGDTAVSGEMVVNGAFLFFKIHENAEILQSEVSALEALSAHVRVPRVLSSVQVEHAGVIILEHLTLRAPQSSEDWQAVALALARLHQPAGEGYGRFADNYIGGSIQRNHSDDSWQRFFAECRLQPQLDRAIALPAAVRRDVDKVIARLADWLPDRPASALLHGDLWSGNFALTGDTPVFYDPACYYGDPQVDLAMMALFGSTPESFYLTYMGATPDADLRCRWWVYDLYHLLNHFNLFGSSYAASIARVAAKLLRS</sequence>
<accession>A0A095TL87</accession>
<proteinExistence type="inferred from homology"/>
<dbReference type="PANTHER" id="PTHR12149:SF8">
    <property type="entry name" value="PROTEIN-RIBULOSAMINE 3-KINASE"/>
    <property type="match status" value="1"/>
</dbReference>
<organism evidence="3 4">
    <name type="scientific">Alcanivorax nanhaiticus</name>
    <dbReference type="NCBI Taxonomy" id="1177154"/>
    <lineage>
        <taxon>Bacteria</taxon>
        <taxon>Pseudomonadati</taxon>
        <taxon>Pseudomonadota</taxon>
        <taxon>Gammaproteobacteria</taxon>
        <taxon>Oceanospirillales</taxon>
        <taxon>Alcanivoracaceae</taxon>
        <taxon>Alcanivorax</taxon>
    </lineage>
</organism>
<dbReference type="AlphaFoldDB" id="A0A095TL87"/>
<dbReference type="PANTHER" id="PTHR12149">
    <property type="entry name" value="FRUCTOSAMINE 3 KINASE-RELATED PROTEIN"/>
    <property type="match status" value="1"/>
</dbReference>
<protein>
    <submittedName>
        <fullName evidence="3">Fructosamine kinase</fullName>
    </submittedName>
</protein>
<dbReference type="PATRIC" id="fig|1177154.3.peg.3496"/>
<gene>
    <name evidence="3" type="ORF">Y5S_03488</name>
</gene>
<comment type="similarity">
    <text evidence="1 2">Belongs to the fructosamine kinase family.</text>
</comment>
<dbReference type="Pfam" id="PF03881">
    <property type="entry name" value="Fructosamin_kin"/>
    <property type="match status" value="1"/>
</dbReference>
<dbReference type="GO" id="GO:0016301">
    <property type="term" value="F:kinase activity"/>
    <property type="evidence" value="ECO:0007669"/>
    <property type="project" value="UniProtKB-UniRule"/>
</dbReference>
<comment type="caution">
    <text evidence="3">The sequence shown here is derived from an EMBL/GenBank/DDBJ whole genome shotgun (WGS) entry which is preliminary data.</text>
</comment>
<dbReference type="SUPFAM" id="SSF56112">
    <property type="entry name" value="Protein kinase-like (PK-like)"/>
    <property type="match status" value="1"/>
</dbReference>